<organism evidence="1 2">
    <name type="scientific">Chlorobaculum thiosulfatiphilum</name>
    <name type="common">Chlorobium limicola f.sp. thiosulfatophilum</name>
    <dbReference type="NCBI Taxonomy" id="115852"/>
    <lineage>
        <taxon>Bacteria</taxon>
        <taxon>Pseudomonadati</taxon>
        <taxon>Chlorobiota</taxon>
        <taxon>Chlorobiia</taxon>
        <taxon>Chlorobiales</taxon>
        <taxon>Chlorobiaceae</taxon>
        <taxon>Chlorobaculum</taxon>
    </lineage>
</organism>
<proteinExistence type="predicted"/>
<dbReference type="EMBL" id="VDCH01000005">
    <property type="protein sequence ID" value="TNJ39548.1"/>
    <property type="molecule type" value="Genomic_DNA"/>
</dbReference>
<accession>A0A5C4S8U5</accession>
<dbReference type="AlphaFoldDB" id="A0A5C4S8U5"/>
<name>A0A5C4S8U5_CHLTI</name>
<dbReference type="Proteomes" id="UP000308271">
    <property type="component" value="Unassembled WGS sequence"/>
</dbReference>
<evidence type="ECO:0000313" key="1">
    <source>
        <dbReference type="EMBL" id="TNJ39548.1"/>
    </source>
</evidence>
<gene>
    <name evidence="1" type="ORF">FGF66_04110</name>
</gene>
<sequence length="76" mass="8488">MAEGVALFEAIEVDPGCVGIAGSMHPQGKKSCPCKRMTEKIGVACQKTNFTRFGLWQVKITGFMETGFRQRWTLNY</sequence>
<reference evidence="1 2" key="1">
    <citation type="submission" date="2019-05" db="EMBL/GenBank/DDBJ databases">
        <title>Draft Whole-Genome sequence of the green sulfur bacterium Chlorobaculum thiosulfatiphilum DSM 249.</title>
        <authorList>
            <person name="Meyer T.E."/>
            <person name="Kyndt J.A."/>
        </authorList>
    </citation>
    <scope>NUCLEOTIDE SEQUENCE [LARGE SCALE GENOMIC DNA]</scope>
    <source>
        <strain evidence="1 2">DSM 249</strain>
    </source>
</reference>
<protein>
    <submittedName>
        <fullName evidence="1">Uncharacterized protein</fullName>
    </submittedName>
</protein>
<keyword evidence="2" id="KW-1185">Reference proteome</keyword>
<evidence type="ECO:0000313" key="2">
    <source>
        <dbReference type="Proteomes" id="UP000308271"/>
    </source>
</evidence>
<comment type="caution">
    <text evidence="1">The sequence shown here is derived from an EMBL/GenBank/DDBJ whole genome shotgun (WGS) entry which is preliminary data.</text>
</comment>